<reference evidence="2" key="2">
    <citation type="journal article" date="2021" name="PeerJ">
        <title>Extensive microbial diversity within the chicken gut microbiome revealed by metagenomics and culture.</title>
        <authorList>
            <person name="Gilroy R."/>
            <person name="Ravi A."/>
            <person name="Getino M."/>
            <person name="Pursley I."/>
            <person name="Horton D.L."/>
            <person name="Alikhan N.F."/>
            <person name="Baker D."/>
            <person name="Gharbi K."/>
            <person name="Hall N."/>
            <person name="Watson M."/>
            <person name="Adriaenssens E.M."/>
            <person name="Foster-Nyarko E."/>
            <person name="Jarju S."/>
            <person name="Secka A."/>
            <person name="Antonio M."/>
            <person name="Oren A."/>
            <person name="Chaudhuri R.R."/>
            <person name="La Ragione R."/>
            <person name="Hildebrand F."/>
            <person name="Pallen M.J."/>
        </authorList>
    </citation>
    <scope>NUCLEOTIDE SEQUENCE</scope>
    <source>
        <strain evidence="2">23406</strain>
    </source>
</reference>
<feature type="transmembrane region" description="Helical" evidence="1">
    <location>
        <begin position="158"/>
        <end position="178"/>
    </location>
</feature>
<feature type="transmembrane region" description="Helical" evidence="1">
    <location>
        <begin position="291"/>
        <end position="312"/>
    </location>
</feature>
<feature type="transmembrane region" description="Helical" evidence="1">
    <location>
        <begin position="260"/>
        <end position="279"/>
    </location>
</feature>
<dbReference type="Pfam" id="PF13347">
    <property type="entry name" value="MFS_2"/>
    <property type="match status" value="1"/>
</dbReference>
<reference evidence="2" key="1">
    <citation type="submission" date="2020-10" db="EMBL/GenBank/DDBJ databases">
        <authorList>
            <person name="Gilroy R."/>
        </authorList>
    </citation>
    <scope>NUCLEOTIDE SEQUENCE</scope>
    <source>
        <strain evidence="2">23406</strain>
    </source>
</reference>
<dbReference type="GO" id="GO:0008643">
    <property type="term" value="P:carbohydrate transport"/>
    <property type="evidence" value="ECO:0007669"/>
    <property type="project" value="InterPro"/>
</dbReference>
<dbReference type="PANTHER" id="PTHR11328:SF24">
    <property type="entry name" value="MAJOR FACILITATOR SUPERFAMILY (MFS) PROFILE DOMAIN-CONTAINING PROTEIN"/>
    <property type="match status" value="1"/>
</dbReference>
<keyword evidence="1" id="KW-0812">Transmembrane</keyword>
<dbReference type="SUPFAM" id="SSF103473">
    <property type="entry name" value="MFS general substrate transporter"/>
    <property type="match status" value="1"/>
</dbReference>
<dbReference type="AlphaFoldDB" id="A0A9D1SYP6"/>
<feature type="transmembrane region" description="Helical" evidence="1">
    <location>
        <begin position="446"/>
        <end position="465"/>
    </location>
</feature>
<dbReference type="InterPro" id="IPR036259">
    <property type="entry name" value="MFS_trans_sf"/>
</dbReference>
<dbReference type="Gene3D" id="1.20.1250.20">
    <property type="entry name" value="MFS general substrate transporter like domains"/>
    <property type="match status" value="2"/>
</dbReference>
<protein>
    <submittedName>
        <fullName evidence="2">MFS transporter</fullName>
    </submittedName>
</protein>
<keyword evidence="1" id="KW-0472">Membrane</keyword>
<dbReference type="GO" id="GO:0005886">
    <property type="term" value="C:plasma membrane"/>
    <property type="evidence" value="ECO:0007669"/>
    <property type="project" value="TreeGrafter"/>
</dbReference>
<gene>
    <name evidence="2" type="ORF">IAB14_07435</name>
</gene>
<evidence type="ECO:0000256" key="1">
    <source>
        <dbReference type="SAM" id="Phobius"/>
    </source>
</evidence>
<evidence type="ECO:0000313" key="3">
    <source>
        <dbReference type="Proteomes" id="UP000886891"/>
    </source>
</evidence>
<feature type="transmembrane region" description="Helical" evidence="1">
    <location>
        <begin position="89"/>
        <end position="106"/>
    </location>
</feature>
<dbReference type="EMBL" id="DVOH01000059">
    <property type="protein sequence ID" value="HIV00926.1"/>
    <property type="molecule type" value="Genomic_DNA"/>
</dbReference>
<name>A0A9D1SYP6_9FIRM</name>
<dbReference type="PANTHER" id="PTHR11328">
    <property type="entry name" value="MAJOR FACILITATOR SUPERFAMILY DOMAIN-CONTAINING PROTEIN"/>
    <property type="match status" value="1"/>
</dbReference>
<keyword evidence="1" id="KW-1133">Transmembrane helix</keyword>
<feature type="transmembrane region" description="Helical" evidence="1">
    <location>
        <begin position="198"/>
        <end position="218"/>
    </location>
</feature>
<feature type="transmembrane region" description="Helical" evidence="1">
    <location>
        <begin position="356"/>
        <end position="389"/>
    </location>
</feature>
<evidence type="ECO:0000313" key="2">
    <source>
        <dbReference type="EMBL" id="HIV00926.1"/>
    </source>
</evidence>
<comment type="caution">
    <text evidence="2">The sequence shown here is derived from an EMBL/GenBank/DDBJ whole genome shotgun (WGS) entry which is preliminary data.</text>
</comment>
<feature type="transmembrane region" description="Helical" evidence="1">
    <location>
        <begin position="324"/>
        <end position="344"/>
    </location>
</feature>
<dbReference type="Proteomes" id="UP000886891">
    <property type="component" value="Unassembled WGS sequence"/>
</dbReference>
<sequence length="503" mass="55198">MKSTAKLRSGSTVTRGQKIALGLGDLGYGIVNNTMNSFILFFGNTVMGVPGTLMGLAVACGTMWDAVTDPLLGYASDNLRSRVFGRRHGFILLGVLLMSVLNVALWSLSPEWSSTAKFFWFVFFIVALETSYTFFATPNSALSLEITNDYNERSSIQIYKSVFTILGILIPTLLMGAFQTPTEAYPDGRFNPDSYRNFSYVGSALALIFGTIMFVSTFSHVPRLKALAAVEPRKKGGLNILKNIFKNFFITLKDRNFRSVILGYAVSMMAATILIAVGFDVFTFTFKTSTMQMYIIMAGLFLMTIVGQPLWFYISKKYDKKRAVLFGQSVSLVGCFMLLAMFLMRDFFNGLLEQNFFYVIFMMPPLMVAGLGTGVLYSLPLALIGDAIIIEKSITGEDRTATFAGFMTLAYKASQAVSQLILGSALDLMGFQEGSSVQTPAVEASLGWLLCLGVIASVGGGILLFSRYRIKRADVQEALEKINRVVIVSSDAESSEGEKRGDA</sequence>
<organism evidence="2 3">
    <name type="scientific">Candidatus Stercoripulliclostridium merdipullorum</name>
    <dbReference type="NCBI Taxonomy" id="2840952"/>
    <lineage>
        <taxon>Bacteria</taxon>
        <taxon>Bacillati</taxon>
        <taxon>Bacillota</taxon>
        <taxon>Clostridia</taxon>
        <taxon>Eubacteriales</taxon>
        <taxon>Candidatus Stercoripulliclostridium</taxon>
    </lineage>
</organism>
<feature type="transmembrane region" description="Helical" evidence="1">
    <location>
        <begin position="401"/>
        <end position="426"/>
    </location>
</feature>
<accession>A0A9D1SYP6</accession>
<dbReference type="GO" id="GO:0015293">
    <property type="term" value="F:symporter activity"/>
    <property type="evidence" value="ECO:0007669"/>
    <property type="project" value="InterPro"/>
</dbReference>
<feature type="transmembrane region" description="Helical" evidence="1">
    <location>
        <begin position="118"/>
        <end position="137"/>
    </location>
</feature>
<dbReference type="InterPro" id="IPR039672">
    <property type="entry name" value="MFS_2"/>
</dbReference>
<proteinExistence type="predicted"/>